<dbReference type="Pfam" id="PF00067">
    <property type="entry name" value="p450"/>
    <property type="match status" value="1"/>
</dbReference>
<dbReference type="EMBL" id="BOPF01000064">
    <property type="protein sequence ID" value="GIJ52088.1"/>
    <property type="molecule type" value="Genomic_DNA"/>
</dbReference>
<dbReference type="Proteomes" id="UP000619260">
    <property type="component" value="Unassembled WGS sequence"/>
</dbReference>
<evidence type="ECO:0000256" key="7">
    <source>
        <dbReference type="RuleBase" id="RU000461"/>
    </source>
</evidence>
<accession>A0A8J3YYU0</accession>
<dbReference type="PANTHER" id="PTHR46696">
    <property type="entry name" value="P450, PUTATIVE (EUROFUNG)-RELATED"/>
    <property type="match status" value="1"/>
</dbReference>
<organism evidence="8 9">
    <name type="scientific">Virgisporangium aliadipatigenens</name>
    <dbReference type="NCBI Taxonomy" id="741659"/>
    <lineage>
        <taxon>Bacteria</taxon>
        <taxon>Bacillati</taxon>
        <taxon>Actinomycetota</taxon>
        <taxon>Actinomycetes</taxon>
        <taxon>Micromonosporales</taxon>
        <taxon>Micromonosporaceae</taxon>
        <taxon>Virgisporangium</taxon>
    </lineage>
</organism>
<dbReference type="PANTHER" id="PTHR46696:SF1">
    <property type="entry name" value="CYTOCHROME P450 YJIB-RELATED"/>
    <property type="match status" value="1"/>
</dbReference>
<sequence length="407" mass="45204">MSTTTDLPRYPFAEPPGQPFGLLSDLDRHRFDGPATKVRLPNGSDAWLITRHADVRAMLRSPAFSADASRPAFPLLRPEPPQRDIDRKGMFIRMDGVDHSRIRRMLTSEFMIKNIRRIEPLIQEAVDNALNDLRDAGPPADLVHHFALPVPSMVICHLLGVPYADHARFQQLSRMLIGLNNPAEEIRTASDELRAYIRSLIDKVRETDPGARGEDLISRLVTERLDTGELDEQEMINIGILLLIAGHETTANMIGLSALLLIQRPEYYAALHENPDLAPGLVEELLRFASIVRSGLPRLAIEDVTIGDVTIRAGEGAIAVLSMANRDAAVFGDGEEFDPYRQAQQHIAFGFGVHQCIGQPLARAELRVALVELARRFPALRLAVAPEELVFRDRAVVFGLTALPVAW</sequence>
<keyword evidence="3 7" id="KW-0479">Metal-binding</keyword>
<evidence type="ECO:0000256" key="6">
    <source>
        <dbReference type="ARBA" id="ARBA00023033"/>
    </source>
</evidence>
<keyword evidence="4 7" id="KW-0560">Oxidoreductase</keyword>
<keyword evidence="2 7" id="KW-0349">Heme</keyword>
<dbReference type="InterPro" id="IPR036396">
    <property type="entry name" value="Cyt_P450_sf"/>
</dbReference>
<dbReference type="PROSITE" id="PS00086">
    <property type="entry name" value="CYTOCHROME_P450"/>
    <property type="match status" value="1"/>
</dbReference>
<dbReference type="InterPro" id="IPR002397">
    <property type="entry name" value="Cyt_P450_B"/>
</dbReference>
<protein>
    <submittedName>
        <fullName evidence="8">Cytochrome P450</fullName>
    </submittedName>
</protein>
<dbReference type="RefSeq" id="WP_203905485.1">
    <property type="nucleotide sequence ID" value="NZ_BOPF01000064.1"/>
</dbReference>
<keyword evidence="6 7" id="KW-0503">Monooxygenase</keyword>
<dbReference type="InterPro" id="IPR001128">
    <property type="entry name" value="Cyt_P450"/>
</dbReference>
<gene>
    <name evidence="8" type="ORF">Val02_89740</name>
</gene>
<keyword evidence="5 7" id="KW-0408">Iron</keyword>
<dbReference type="FunFam" id="1.10.630.10:FF:000018">
    <property type="entry name" value="Cytochrome P450 monooxygenase"/>
    <property type="match status" value="1"/>
</dbReference>
<dbReference type="GO" id="GO:0016705">
    <property type="term" value="F:oxidoreductase activity, acting on paired donors, with incorporation or reduction of molecular oxygen"/>
    <property type="evidence" value="ECO:0007669"/>
    <property type="project" value="InterPro"/>
</dbReference>
<dbReference type="AlphaFoldDB" id="A0A8J3YYU0"/>
<dbReference type="Gene3D" id="1.10.630.10">
    <property type="entry name" value="Cytochrome P450"/>
    <property type="match status" value="1"/>
</dbReference>
<dbReference type="PRINTS" id="PR00359">
    <property type="entry name" value="BP450"/>
</dbReference>
<evidence type="ECO:0000256" key="1">
    <source>
        <dbReference type="ARBA" id="ARBA00010617"/>
    </source>
</evidence>
<evidence type="ECO:0000256" key="2">
    <source>
        <dbReference type="ARBA" id="ARBA00022617"/>
    </source>
</evidence>
<dbReference type="PRINTS" id="PR00385">
    <property type="entry name" value="P450"/>
</dbReference>
<name>A0A8J3YYU0_9ACTN</name>
<dbReference type="GO" id="GO:0020037">
    <property type="term" value="F:heme binding"/>
    <property type="evidence" value="ECO:0007669"/>
    <property type="project" value="InterPro"/>
</dbReference>
<reference evidence="8" key="1">
    <citation type="submission" date="2021-01" db="EMBL/GenBank/DDBJ databases">
        <title>Whole genome shotgun sequence of Virgisporangium aliadipatigenens NBRC 105644.</title>
        <authorList>
            <person name="Komaki H."/>
            <person name="Tamura T."/>
        </authorList>
    </citation>
    <scope>NUCLEOTIDE SEQUENCE</scope>
    <source>
        <strain evidence="8">NBRC 105644</strain>
    </source>
</reference>
<evidence type="ECO:0000313" key="8">
    <source>
        <dbReference type="EMBL" id="GIJ52088.1"/>
    </source>
</evidence>
<dbReference type="GO" id="GO:0004497">
    <property type="term" value="F:monooxygenase activity"/>
    <property type="evidence" value="ECO:0007669"/>
    <property type="project" value="UniProtKB-KW"/>
</dbReference>
<comment type="similarity">
    <text evidence="1 7">Belongs to the cytochrome P450 family.</text>
</comment>
<evidence type="ECO:0000256" key="5">
    <source>
        <dbReference type="ARBA" id="ARBA00023004"/>
    </source>
</evidence>
<keyword evidence="9" id="KW-1185">Reference proteome</keyword>
<dbReference type="CDD" id="cd11030">
    <property type="entry name" value="CYP105-like"/>
    <property type="match status" value="1"/>
</dbReference>
<proteinExistence type="inferred from homology"/>
<dbReference type="SUPFAM" id="SSF48264">
    <property type="entry name" value="Cytochrome P450"/>
    <property type="match status" value="1"/>
</dbReference>
<evidence type="ECO:0000313" key="9">
    <source>
        <dbReference type="Proteomes" id="UP000619260"/>
    </source>
</evidence>
<evidence type="ECO:0000256" key="4">
    <source>
        <dbReference type="ARBA" id="ARBA00023002"/>
    </source>
</evidence>
<comment type="caution">
    <text evidence="8">The sequence shown here is derived from an EMBL/GenBank/DDBJ whole genome shotgun (WGS) entry which is preliminary data.</text>
</comment>
<dbReference type="InterPro" id="IPR017972">
    <property type="entry name" value="Cyt_P450_CS"/>
</dbReference>
<evidence type="ECO:0000256" key="3">
    <source>
        <dbReference type="ARBA" id="ARBA00022723"/>
    </source>
</evidence>
<dbReference type="GO" id="GO:0005506">
    <property type="term" value="F:iron ion binding"/>
    <property type="evidence" value="ECO:0007669"/>
    <property type="project" value="InterPro"/>
</dbReference>
<dbReference type="GO" id="GO:0017000">
    <property type="term" value="P:antibiotic biosynthetic process"/>
    <property type="evidence" value="ECO:0007669"/>
    <property type="project" value="UniProtKB-ARBA"/>
</dbReference>